<dbReference type="PANTHER" id="PTHR41523:SF8">
    <property type="entry name" value="ETHYLENE RESPONSE SENSOR PROTEIN"/>
    <property type="match status" value="1"/>
</dbReference>
<gene>
    <name evidence="8" type="ORF">K8W01_03315</name>
</gene>
<comment type="caution">
    <text evidence="8">The sequence shown here is derived from an EMBL/GenBank/DDBJ whole genome shotgun (WGS) entry which is preliminary data.</text>
</comment>
<keyword evidence="5" id="KW-0547">Nucleotide-binding</keyword>
<keyword evidence="3" id="KW-0597">Phosphoprotein</keyword>
<organism evidence="8 9">
    <name type="scientific">Methylorubrum populi</name>
    <dbReference type="NCBI Taxonomy" id="223967"/>
    <lineage>
        <taxon>Bacteria</taxon>
        <taxon>Pseudomonadati</taxon>
        <taxon>Pseudomonadota</taxon>
        <taxon>Alphaproteobacteria</taxon>
        <taxon>Hyphomicrobiales</taxon>
        <taxon>Methylobacteriaceae</taxon>
        <taxon>Methylorubrum</taxon>
    </lineage>
</organism>
<accession>A0A921JDY5</accession>
<dbReference type="GO" id="GO:0005524">
    <property type="term" value="F:ATP binding"/>
    <property type="evidence" value="ECO:0007669"/>
    <property type="project" value="UniProtKB-KW"/>
</dbReference>
<dbReference type="Proteomes" id="UP000742631">
    <property type="component" value="Unassembled WGS sequence"/>
</dbReference>
<protein>
    <recommendedName>
        <fullName evidence="2">histidine kinase</fullName>
        <ecNumber evidence="2">2.7.13.3</ecNumber>
    </recommendedName>
</protein>
<keyword evidence="7" id="KW-0067">ATP-binding</keyword>
<sequence length="229" mass="25018">MADLEAEVAALKADNARLRRLLDEEGMPDSLRHAFRDTVALLRAVMRCTAGSAIDVESYDAHLGGRLDIFVRVRSLTDTLGEADLHTLVADELATYLVYEGEQATISGPKVWLRPKPAQVFALALHELATNAIEHGLLGRSVGAVSVTWQIEQNEGVPTLELLWKETGAGTRVEPSRRGFGTMVVEDMLAYDLGASAELTYEPHEVRCRIRFPLDAETGRFAEDGAGST</sequence>
<dbReference type="GO" id="GO:0004673">
    <property type="term" value="F:protein histidine kinase activity"/>
    <property type="evidence" value="ECO:0007669"/>
    <property type="project" value="UniProtKB-EC"/>
</dbReference>
<evidence type="ECO:0000256" key="1">
    <source>
        <dbReference type="ARBA" id="ARBA00000085"/>
    </source>
</evidence>
<dbReference type="EC" id="2.7.13.3" evidence="2"/>
<evidence type="ECO:0000313" key="9">
    <source>
        <dbReference type="Proteomes" id="UP000742631"/>
    </source>
</evidence>
<keyword evidence="6 8" id="KW-0418">Kinase</keyword>
<evidence type="ECO:0000256" key="4">
    <source>
        <dbReference type="ARBA" id="ARBA00022679"/>
    </source>
</evidence>
<evidence type="ECO:0000313" key="8">
    <source>
        <dbReference type="EMBL" id="HJE22672.1"/>
    </source>
</evidence>
<reference evidence="8" key="2">
    <citation type="submission" date="2021-09" db="EMBL/GenBank/DDBJ databases">
        <authorList>
            <person name="Gilroy R."/>
        </authorList>
    </citation>
    <scope>NUCLEOTIDE SEQUENCE</scope>
    <source>
        <strain evidence="8">316</strain>
    </source>
</reference>
<comment type="catalytic activity">
    <reaction evidence="1">
        <text>ATP + protein L-histidine = ADP + protein N-phospho-L-histidine.</text>
        <dbReference type="EC" id="2.7.13.3"/>
    </reaction>
</comment>
<reference evidence="8" key="1">
    <citation type="journal article" date="2021" name="PeerJ">
        <title>Extensive microbial diversity within the chicken gut microbiome revealed by metagenomics and culture.</title>
        <authorList>
            <person name="Gilroy R."/>
            <person name="Ravi A."/>
            <person name="Getino M."/>
            <person name="Pursley I."/>
            <person name="Horton D.L."/>
            <person name="Alikhan N.F."/>
            <person name="Baker D."/>
            <person name="Gharbi K."/>
            <person name="Hall N."/>
            <person name="Watson M."/>
            <person name="Adriaenssens E.M."/>
            <person name="Foster-Nyarko E."/>
            <person name="Jarju S."/>
            <person name="Secka A."/>
            <person name="Antonio M."/>
            <person name="Oren A."/>
            <person name="Chaudhuri R.R."/>
            <person name="La Ragione R."/>
            <person name="Hildebrand F."/>
            <person name="Pallen M.J."/>
        </authorList>
    </citation>
    <scope>NUCLEOTIDE SEQUENCE</scope>
    <source>
        <strain evidence="8">316</strain>
    </source>
</reference>
<evidence type="ECO:0000256" key="7">
    <source>
        <dbReference type="ARBA" id="ARBA00022840"/>
    </source>
</evidence>
<keyword evidence="4" id="KW-0808">Transferase</keyword>
<evidence type="ECO:0000256" key="2">
    <source>
        <dbReference type="ARBA" id="ARBA00012438"/>
    </source>
</evidence>
<name>A0A921JDY5_9HYPH</name>
<dbReference type="PANTHER" id="PTHR41523">
    <property type="entry name" value="TWO-COMPONENT SYSTEM SENSOR PROTEIN"/>
    <property type="match status" value="1"/>
</dbReference>
<dbReference type="AlphaFoldDB" id="A0A921JDY5"/>
<evidence type="ECO:0000256" key="6">
    <source>
        <dbReference type="ARBA" id="ARBA00022777"/>
    </source>
</evidence>
<dbReference type="SUPFAM" id="SSF55874">
    <property type="entry name" value="ATPase domain of HSP90 chaperone/DNA topoisomerase II/histidine kinase"/>
    <property type="match status" value="1"/>
</dbReference>
<evidence type="ECO:0000256" key="5">
    <source>
        <dbReference type="ARBA" id="ARBA00022741"/>
    </source>
</evidence>
<dbReference type="InterPro" id="IPR036890">
    <property type="entry name" value="HATPase_C_sf"/>
</dbReference>
<dbReference type="Gene3D" id="3.30.565.10">
    <property type="entry name" value="Histidine kinase-like ATPase, C-terminal domain"/>
    <property type="match status" value="1"/>
</dbReference>
<proteinExistence type="predicted"/>
<evidence type="ECO:0000256" key="3">
    <source>
        <dbReference type="ARBA" id="ARBA00022553"/>
    </source>
</evidence>
<dbReference type="EMBL" id="DYYG01000011">
    <property type="protein sequence ID" value="HJE22672.1"/>
    <property type="molecule type" value="Genomic_DNA"/>
</dbReference>